<comment type="pathway">
    <text evidence="2">Polyol metabolism; glycerol fermentation; glycerone phosphate from glycerol (oxidative route): step 2/2.</text>
</comment>
<dbReference type="FunCoup" id="A0A1Y2FXK2">
    <property type="interactions" value="362"/>
</dbReference>
<keyword evidence="8" id="KW-0067">ATP-binding</keyword>
<dbReference type="GO" id="GO:0004371">
    <property type="term" value="F:glycerone kinase activity"/>
    <property type="evidence" value="ECO:0007669"/>
    <property type="project" value="UniProtKB-EC"/>
</dbReference>
<dbReference type="Gene3D" id="1.25.40.340">
    <property type="match status" value="1"/>
</dbReference>
<dbReference type="GO" id="GO:0005829">
    <property type="term" value="C:cytosol"/>
    <property type="evidence" value="ECO:0007669"/>
    <property type="project" value="TreeGrafter"/>
</dbReference>
<dbReference type="SMART" id="SM01120">
    <property type="entry name" value="Dak2"/>
    <property type="match status" value="1"/>
</dbReference>
<dbReference type="SUPFAM" id="SSF82549">
    <property type="entry name" value="DAK1/DegV-like"/>
    <property type="match status" value="1"/>
</dbReference>
<keyword evidence="4" id="KW-0808">Transferase</keyword>
<evidence type="ECO:0000256" key="2">
    <source>
        <dbReference type="ARBA" id="ARBA00004778"/>
    </source>
</evidence>
<dbReference type="GO" id="GO:0019588">
    <property type="term" value="P:anaerobic glycerol catabolic process"/>
    <property type="evidence" value="ECO:0007669"/>
    <property type="project" value="UniProtKB-UniPathway"/>
</dbReference>
<protein>
    <submittedName>
        <fullName evidence="15">Dihydroxyacetone kinase</fullName>
    </submittedName>
</protein>
<dbReference type="InterPro" id="IPR004006">
    <property type="entry name" value="DhaK_dom"/>
</dbReference>
<dbReference type="NCBIfam" id="TIGR02361">
    <property type="entry name" value="dak_ATP"/>
    <property type="match status" value="1"/>
</dbReference>
<keyword evidence="6 15" id="KW-0418">Kinase</keyword>
<feature type="domain" description="DhaK" evidence="14">
    <location>
        <begin position="9"/>
        <end position="352"/>
    </location>
</feature>
<evidence type="ECO:0000256" key="3">
    <source>
        <dbReference type="ARBA" id="ARBA00008757"/>
    </source>
</evidence>
<dbReference type="GO" id="GO:0050354">
    <property type="term" value="F:triokinase activity"/>
    <property type="evidence" value="ECO:0007669"/>
    <property type="project" value="UniProtKB-EC"/>
</dbReference>
<feature type="binding site" evidence="12">
    <location>
        <position position="110"/>
    </location>
    <ligand>
        <name>substrate</name>
    </ligand>
</feature>
<evidence type="ECO:0000256" key="10">
    <source>
        <dbReference type="ARBA" id="ARBA00048898"/>
    </source>
</evidence>
<evidence type="ECO:0000256" key="1">
    <source>
        <dbReference type="ARBA" id="ARBA00003264"/>
    </source>
</evidence>
<dbReference type="STRING" id="106004.A0A1Y2FXK2"/>
<dbReference type="Gene3D" id="3.40.50.10440">
    <property type="entry name" value="Dihydroxyacetone kinase, domain 1"/>
    <property type="match status" value="1"/>
</dbReference>
<dbReference type="OrthoDB" id="1724672at2759"/>
<feature type="domain" description="DhaL" evidence="13">
    <location>
        <begin position="390"/>
        <end position="595"/>
    </location>
</feature>
<dbReference type="InParanoid" id="A0A1Y2FXK2"/>
<dbReference type="PANTHER" id="PTHR28629">
    <property type="entry name" value="TRIOKINASE/FMN CYCLASE"/>
    <property type="match status" value="1"/>
</dbReference>
<evidence type="ECO:0000259" key="13">
    <source>
        <dbReference type="PROSITE" id="PS51480"/>
    </source>
</evidence>
<comment type="function">
    <text evidence="1">Catalyzes both the phosphorylation of dihydroxyacetone and of glyceraldehyde.</text>
</comment>
<dbReference type="AlphaFoldDB" id="A0A1Y2FXK2"/>
<dbReference type="InterPro" id="IPR012734">
    <property type="entry name" value="DhaK_ATP"/>
</dbReference>
<feature type="active site" description="Tele-hemiaminal-histidine intermediate" evidence="11">
    <location>
        <position position="222"/>
    </location>
</feature>
<dbReference type="SUPFAM" id="SSF101473">
    <property type="entry name" value="DhaL-like"/>
    <property type="match status" value="1"/>
</dbReference>
<name>A0A1Y2FXK2_9BASI</name>
<dbReference type="FunFam" id="3.30.1180.20:FF:000001">
    <property type="entry name" value="Dihydroxyacetone kinase 1"/>
    <property type="match status" value="1"/>
</dbReference>
<evidence type="ECO:0000256" key="7">
    <source>
        <dbReference type="ARBA" id="ARBA00022798"/>
    </source>
</evidence>
<dbReference type="Gene3D" id="3.30.1180.20">
    <property type="entry name" value="Dihydroxyacetone kinase, domain 2"/>
    <property type="match status" value="1"/>
</dbReference>
<evidence type="ECO:0000256" key="11">
    <source>
        <dbReference type="PIRSR" id="PIRSR612734-1"/>
    </source>
</evidence>
<keyword evidence="7" id="KW-0319">Glycerol metabolism</keyword>
<dbReference type="InterPro" id="IPR050861">
    <property type="entry name" value="Dihydroxyacetone_Kinase"/>
</dbReference>
<evidence type="ECO:0000313" key="16">
    <source>
        <dbReference type="Proteomes" id="UP000193467"/>
    </source>
</evidence>
<dbReference type="Proteomes" id="UP000193467">
    <property type="component" value="Unassembled WGS sequence"/>
</dbReference>
<evidence type="ECO:0000313" key="15">
    <source>
        <dbReference type="EMBL" id="ORY88746.1"/>
    </source>
</evidence>
<evidence type="ECO:0000256" key="8">
    <source>
        <dbReference type="ARBA" id="ARBA00022840"/>
    </source>
</evidence>
<keyword evidence="16" id="KW-1185">Reference proteome</keyword>
<dbReference type="InterPro" id="IPR004007">
    <property type="entry name" value="DhaL_dom"/>
</dbReference>
<comment type="caution">
    <text evidence="15">The sequence shown here is derived from an EMBL/GenBank/DDBJ whole genome shotgun (WGS) entry which is preliminary data.</text>
</comment>
<reference evidence="15 16" key="1">
    <citation type="submission" date="2016-07" db="EMBL/GenBank/DDBJ databases">
        <title>Pervasive Adenine N6-methylation of Active Genes in Fungi.</title>
        <authorList>
            <consortium name="DOE Joint Genome Institute"/>
            <person name="Mondo S.J."/>
            <person name="Dannebaum R.O."/>
            <person name="Kuo R.C."/>
            <person name="Labutti K."/>
            <person name="Haridas S."/>
            <person name="Kuo A."/>
            <person name="Salamov A."/>
            <person name="Ahrendt S.R."/>
            <person name="Lipzen A."/>
            <person name="Sullivan W."/>
            <person name="Andreopoulos W.B."/>
            <person name="Clum A."/>
            <person name="Lindquist E."/>
            <person name="Daum C."/>
            <person name="Ramamoorthy G.K."/>
            <person name="Gryganskyi A."/>
            <person name="Culley D."/>
            <person name="Magnuson J.K."/>
            <person name="James T.Y."/>
            <person name="O'Malley M.A."/>
            <person name="Stajich J.E."/>
            <person name="Spatafora J.W."/>
            <person name="Visel A."/>
            <person name="Grigoriev I.V."/>
        </authorList>
    </citation>
    <scope>NUCLEOTIDE SEQUENCE [LARGE SCALE GENOMIC DNA]</scope>
    <source>
        <strain evidence="15 16">62-1032</strain>
    </source>
</reference>
<dbReference type="PROSITE" id="PS51481">
    <property type="entry name" value="DHAK"/>
    <property type="match status" value="1"/>
</dbReference>
<dbReference type="PROSITE" id="PS51480">
    <property type="entry name" value="DHAL"/>
    <property type="match status" value="1"/>
</dbReference>
<dbReference type="FunFam" id="3.40.50.10440:FF:000001">
    <property type="entry name" value="Dihydroxyacetone kinase, DhaK subunit"/>
    <property type="match status" value="1"/>
</dbReference>
<comment type="similarity">
    <text evidence="3">Belongs to the dihydroxyacetone kinase (DAK) family.</text>
</comment>
<dbReference type="PANTHER" id="PTHR28629:SF14">
    <property type="entry name" value="DIHYDROXYACETONE KINASE 1"/>
    <property type="match status" value="1"/>
</dbReference>
<evidence type="ECO:0000256" key="4">
    <source>
        <dbReference type="ARBA" id="ARBA00022679"/>
    </source>
</evidence>
<dbReference type="GO" id="GO:0005524">
    <property type="term" value="F:ATP binding"/>
    <property type="evidence" value="ECO:0007669"/>
    <property type="project" value="UniProtKB-KW"/>
</dbReference>
<comment type="catalytic activity">
    <reaction evidence="9">
        <text>D-glyceraldehyde + ATP = D-glyceraldehyde 3-phosphate + ADP + H(+)</text>
        <dbReference type="Rhea" id="RHEA:13941"/>
        <dbReference type="ChEBI" id="CHEBI:15378"/>
        <dbReference type="ChEBI" id="CHEBI:17378"/>
        <dbReference type="ChEBI" id="CHEBI:30616"/>
        <dbReference type="ChEBI" id="CHEBI:59776"/>
        <dbReference type="ChEBI" id="CHEBI:456216"/>
        <dbReference type="EC" id="2.7.1.28"/>
    </reaction>
</comment>
<sequence length="597" mass="61866">MATKHVLNDPRELVNESLTGLGRLNPALTVDLVNRVALLKQVPKDRVALISGGGSGHEPAHAGFVGDGLLTAAICGNVFASPNVGQIRKAIDLVDNNKGTLAVIMRYTGDVLLFGLAKEQHAVTNPDKPFRLTVVGDDVAVPRTQGSLVGRRGIAGTVLVYKIASALADQGADIDEVYELAEYVAEQVGSIGAGLNHCHIPGTGPGEAHLAETEVEIGMGIHNEAGIAKIPLPSSAELMKKMLAYITDITDKERAFLPFKHDGKDEVILLVNNLGGMSELELSSIANDAVKELEEKGKAKISVKRIIVGTIMTSLNLPGFSLTTLLLPRDGAKYSSAKILELFDSPASAPGWRFTAKGEPGVPAAPGSSSAAAPAAIKSGGAPIAHVDYAVFEKVVSAAAEAVIKAEPEITRYDTIAGDGDAGLTLKAGAEGVLAAFKAGKVDKNDAVTAILNLAQVIEKEMDGTSGALYSIWSNALASGLSLSAKAASSSTATSSVWAAALEHALKILYTYTAARRPSRTLVDPLAAFTESFGASKGQDLASAVKEAAEASEKTKDLVAKAGRAAYVDREGLQEAQVPDPGAHGVATIVKAIQAAL</sequence>
<dbReference type="Pfam" id="PF02734">
    <property type="entry name" value="Dak2"/>
    <property type="match status" value="1"/>
</dbReference>
<dbReference type="UniPathway" id="UPA00617">
    <property type="reaction ID" value="UER00669"/>
</dbReference>
<accession>A0A1Y2FXK2</accession>
<evidence type="ECO:0000256" key="6">
    <source>
        <dbReference type="ARBA" id="ARBA00022777"/>
    </source>
</evidence>
<evidence type="ECO:0000256" key="9">
    <source>
        <dbReference type="ARBA" id="ARBA00047974"/>
    </source>
</evidence>
<proteinExistence type="inferred from homology"/>
<feature type="binding site" evidence="12">
    <location>
        <begin position="54"/>
        <end position="57"/>
    </location>
    <ligand>
        <name>substrate</name>
    </ligand>
</feature>
<dbReference type="FunFam" id="1.25.40.340:FF:000001">
    <property type="entry name" value="Dihydroxyacetone kinase 1"/>
    <property type="match status" value="1"/>
</dbReference>
<comment type="catalytic activity">
    <reaction evidence="10">
        <text>dihydroxyacetone + ATP = dihydroxyacetone phosphate + ADP + H(+)</text>
        <dbReference type="Rhea" id="RHEA:15773"/>
        <dbReference type="ChEBI" id="CHEBI:15378"/>
        <dbReference type="ChEBI" id="CHEBI:16016"/>
        <dbReference type="ChEBI" id="CHEBI:30616"/>
        <dbReference type="ChEBI" id="CHEBI:57642"/>
        <dbReference type="ChEBI" id="CHEBI:456216"/>
        <dbReference type="EC" id="2.7.1.29"/>
    </reaction>
</comment>
<evidence type="ECO:0000256" key="5">
    <source>
        <dbReference type="ARBA" id="ARBA00022741"/>
    </source>
</evidence>
<dbReference type="Pfam" id="PF02733">
    <property type="entry name" value="Dak1"/>
    <property type="match status" value="1"/>
</dbReference>
<dbReference type="EMBL" id="MCGR01000008">
    <property type="protein sequence ID" value="ORY88746.1"/>
    <property type="molecule type" value="Genomic_DNA"/>
</dbReference>
<dbReference type="InterPro" id="IPR036117">
    <property type="entry name" value="DhaL_dom_sf"/>
</dbReference>
<organism evidence="15 16">
    <name type="scientific">Leucosporidium creatinivorum</name>
    <dbReference type="NCBI Taxonomy" id="106004"/>
    <lineage>
        <taxon>Eukaryota</taxon>
        <taxon>Fungi</taxon>
        <taxon>Dikarya</taxon>
        <taxon>Basidiomycota</taxon>
        <taxon>Pucciniomycotina</taxon>
        <taxon>Microbotryomycetes</taxon>
        <taxon>Leucosporidiales</taxon>
        <taxon>Leucosporidium</taxon>
    </lineage>
</organism>
<evidence type="ECO:0000259" key="14">
    <source>
        <dbReference type="PROSITE" id="PS51481"/>
    </source>
</evidence>
<evidence type="ECO:0000256" key="12">
    <source>
        <dbReference type="PIRSR" id="PIRSR612734-2"/>
    </source>
</evidence>
<keyword evidence="5" id="KW-0547">Nucleotide-binding</keyword>
<gene>
    <name evidence="15" type="ORF">BCR35DRAFT_276327</name>
</gene>